<protein>
    <submittedName>
        <fullName evidence="2">Uncharacterized protein</fullName>
    </submittedName>
</protein>
<comment type="caution">
    <text evidence="2">The sequence shown here is derived from an EMBL/GenBank/DDBJ whole genome shotgun (WGS) entry which is preliminary data.</text>
</comment>
<evidence type="ECO:0000313" key="2">
    <source>
        <dbReference type="EMBL" id="GMS81418.1"/>
    </source>
</evidence>
<feature type="region of interest" description="Disordered" evidence="1">
    <location>
        <begin position="28"/>
        <end position="70"/>
    </location>
</feature>
<evidence type="ECO:0000256" key="1">
    <source>
        <dbReference type="SAM" id="MobiDB-lite"/>
    </source>
</evidence>
<dbReference type="Proteomes" id="UP001432027">
    <property type="component" value="Unassembled WGS sequence"/>
</dbReference>
<gene>
    <name evidence="2" type="ORF">PENTCL1PPCAC_3593</name>
</gene>
<evidence type="ECO:0000313" key="3">
    <source>
        <dbReference type="Proteomes" id="UP001432027"/>
    </source>
</evidence>
<reference evidence="2" key="1">
    <citation type="submission" date="2023-10" db="EMBL/GenBank/DDBJ databases">
        <title>Genome assembly of Pristionchus species.</title>
        <authorList>
            <person name="Yoshida K."/>
            <person name="Sommer R.J."/>
        </authorList>
    </citation>
    <scope>NUCLEOTIDE SEQUENCE</scope>
    <source>
        <strain evidence="2">RS0144</strain>
    </source>
</reference>
<accession>A0AAV5SL60</accession>
<feature type="non-terminal residue" evidence="2">
    <location>
        <position position="1"/>
    </location>
</feature>
<dbReference type="EMBL" id="BTSX01000001">
    <property type="protein sequence ID" value="GMS81418.1"/>
    <property type="molecule type" value="Genomic_DNA"/>
</dbReference>
<feature type="compositionally biased region" description="Polar residues" evidence="1">
    <location>
        <begin position="31"/>
        <end position="47"/>
    </location>
</feature>
<organism evidence="2 3">
    <name type="scientific">Pristionchus entomophagus</name>
    <dbReference type="NCBI Taxonomy" id="358040"/>
    <lineage>
        <taxon>Eukaryota</taxon>
        <taxon>Metazoa</taxon>
        <taxon>Ecdysozoa</taxon>
        <taxon>Nematoda</taxon>
        <taxon>Chromadorea</taxon>
        <taxon>Rhabditida</taxon>
        <taxon>Rhabditina</taxon>
        <taxon>Diplogasteromorpha</taxon>
        <taxon>Diplogasteroidea</taxon>
        <taxon>Neodiplogasteridae</taxon>
        <taxon>Pristionchus</taxon>
    </lineage>
</organism>
<feature type="compositionally biased region" description="Basic and acidic residues" evidence="1">
    <location>
        <begin position="48"/>
        <end position="70"/>
    </location>
</feature>
<keyword evidence="3" id="KW-1185">Reference proteome</keyword>
<name>A0AAV5SL60_9BILA</name>
<sequence>AEPAGNISTAARFKNVILASSLVDALPPLSAHSSQSATRSYNRPTSVNEREAKKTQDQREKEHTKAERKAIAKERMNARAQELRTVGYDTEQLINSVVVNEELSLRRDNELKAFARLLTEADEAEKKQLIDEFCRIHTQGRKPAKMLHRILTRHGLIDQE</sequence>
<proteinExistence type="predicted"/>
<dbReference type="AlphaFoldDB" id="A0AAV5SL60"/>